<keyword evidence="6" id="KW-0010">Activator</keyword>
<dbReference type="InterPro" id="IPR019145">
    <property type="entry name" value="Mediator_Med10"/>
</dbReference>
<dbReference type="OrthoDB" id="337270at2759"/>
<keyword evidence="3 6" id="KW-0805">Transcription regulation</keyword>
<evidence type="ECO:0000313" key="7">
    <source>
        <dbReference type="EMBL" id="KAF6011115.1"/>
    </source>
</evidence>
<dbReference type="Proteomes" id="UP000478008">
    <property type="component" value="Unassembled WGS sequence"/>
</dbReference>
<dbReference type="GO" id="GO:0006357">
    <property type="term" value="P:regulation of transcription by RNA polymerase II"/>
    <property type="evidence" value="ECO:0007669"/>
    <property type="project" value="InterPro"/>
</dbReference>
<comment type="function">
    <text evidence="6">Component of the Mediator complex, a coactivator involved in the regulated transcription of nearly all RNA polymerase II-dependent genes. Mediator functions as a bridge to convey information from gene-specific regulatory proteins to the basal RNA polymerase II transcription machinery. Mediator is recruited to promoters by direct interactions with regulatory proteins and serves as a scaffold for the assembly of a functional preinitiation complex with RNA polymerase II and the general transcription factors.</text>
</comment>
<organism evidence="9 10">
    <name type="scientific">Dekkera bruxellensis</name>
    <name type="common">Brettanomyces custersii</name>
    <dbReference type="NCBI Taxonomy" id="5007"/>
    <lineage>
        <taxon>Eukaryota</taxon>
        <taxon>Fungi</taxon>
        <taxon>Dikarya</taxon>
        <taxon>Ascomycota</taxon>
        <taxon>Saccharomycotina</taxon>
        <taxon>Pichiomycetes</taxon>
        <taxon>Pichiales</taxon>
        <taxon>Pichiaceae</taxon>
        <taxon>Brettanomyces</taxon>
    </lineage>
</organism>
<comment type="similarity">
    <text evidence="2 6">Belongs to the Mediator complex subunit 10 family.</text>
</comment>
<dbReference type="Proteomes" id="UP000663131">
    <property type="component" value="Chromosome 8"/>
</dbReference>
<keyword evidence="5 6" id="KW-0539">Nucleus</keyword>
<dbReference type="GO" id="GO:0003712">
    <property type="term" value="F:transcription coregulator activity"/>
    <property type="evidence" value="ECO:0007669"/>
    <property type="project" value="InterPro"/>
</dbReference>
<evidence type="ECO:0000256" key="2">
    <source>
        <dbReference type="ARBA" id="ARBA00005389"/>
    </source>
</evidence>
<dbReference type="EMBL" id="JABCYN010000025">
    <property type="protein sequence ID" value="KAF6011115.1"/>
    <property type="molecule type" value="Genomic_DNA"/>
</dbReference>
<reference evidence="8" key="3">
    <citation type="submission" date="2020-10" db="EMBL/GenBank/DDBJ databases">
        <authorList>
            <person name="Palmer J.M."/>
        </authorList>
    </citation>
    <scope>NUCLEOTIDE SEQUENCE</scope>
    <source>
        <strain evidence="8">UCD 2041</strain>
    </source>
</reference>
<evidence type="ECO:0000256" key="6">
    <source>
        <dbReference type="RuleBase" id="RU364146"/>
    </source>
</evidence>
<comment type="subcellular location">
    <subcellularLocation>
        <location evidence="1 6">Nucleus</location>
    </subcellularLocation>
</comment>
<evidence type="ECO:0000256" key="1">
    <source>
        <dbReference type="ARBA" id="ARBA00004123"/>
    </source>
</evidence>
<comment type="subunit">
    <text evidence="6">Component of the Mediator complex.</text>
</comment>
<evidence type="ECO:0000313" key="9">
    <source>
        <dbReference type="EMBL" id="VUG19660.1"/>
    </source>
</evidence>
<dbReference type="AlphaFoldDB" id="A0A7D9H266"/>
<keyword evidence="10" id="KW-1185">Reference proteome</keyword>
<dbReference type="Pfam" id="PF09748">
    <property type="entry name" value="Med10"/>
    <property type="match status" value="1"/>
</dbReference>
<sequence length="143" mass="16231">MTTAERISDPRTPLGSIQKDLADIIETLVHLGVQIHDFQGTETAKLGLANNLNKIIDQLRGISDRKDLHNVQIPLDIVNYVEDGRNPDIYTKEFVEVVRKLNQYLNGKSLAFQNFRDTLGASIKREFPELSSQVDDIKERTNL</sequence>
<keyword evidence="4 6" id="KW-0804">Transcription</keyword>
<evidence type="ECO:0000313" key="8">
    <source>
        <dbReference type="EMBL" id="QOU20660.1"/>
    </source>
</evidence>
<reference evidence="7 11" key="2">
    <citation type="journal article" date="2020" name="Appl. Microbiol. Biotechnol.">
        <title>Targeted gene deletion in Brettanomyces bruxellensis with an expression-free CRISPR-Cas9 system.</title>
        <authorList>
            <person name="Varela C."/>
            <person name="Bartel C."/>
            <person name="Onetto C."/>
            <person name="Borneman A."/>
        </authorList>
    </citation>
    <scope>NUCLEOTIDE SEQUENCE [LARGE SCALE GENOMIC DNA]</scope>
    <source>
        <strain evidence="7 11">AWRI1613</strain>
    </source>
</reference>
<reference evidence="9 10" key="1">
    <citation type="submission" date="2019-07" db="EMBL/GenBank/DDBJ databases">
        <authorList>
            <person name="Friedrich A."/>
            <person name="Schacherer J."/>
        </authorList>
    </citation>
    <scope>NUCLEOTIDE SEQUENCE [LARGE SCALE GENOMIC DNA]</scope>
</reference>
<dbReference type="OMA" id="QYQRAKM"/>
<dbReference type="EMBL" id="CABFWN010000005">
    <property type="protein sequence ID" value="VUG19660.1"/>
    <property type="molecule type" value="Genomic_DNA"/>
</dbReference>
<evidence type="ECO:0000256" key="4">
    <source>
        <dbReference type="ARBA" id="ARBA00023163"/>
    </source>
</evidence>
<proteinExistence type="inferred from homology"/>
<dbReference type="GO" id="GO:0016592">
    <property type="term" value="C:mediator complex"/>
    <property type="evidence" value="ECO:0007669"/>
    <property type="project" value="InterPro"/>
</dbReference>
<evidence type="ECO:0000313" key="11">
    <source>
        <dbReference type="Proteomes" id="UP000568158"/>
    </source>
</evidence>
<dbReference type="Proteomes" id="UP000568158">
    <property type="component" value="Unassembled WGS sequence"/>
</dbReference>
<gene>
    <name evidence="9" type="primary">NUT2</name>
    <name evidence="6" type="synonym">MED10</name>
    <name evidence="8" type="ORF">BRETT_000371</name>
    <name evidence="9" type="ORF">DEBR0S5_08438G</name>
    <name evidence="7" type="ORF">HII12_002709</name>
</gene>
<name>A0A7D9H266_DEKBR</name>
<evidence type="ECO:0000256" key="3">
    <source>
        <dbReference type="ARBA" id="ARBA00023015"/>
    </source>
</evidence>
<accession>A0A7D9H266</accession>
<dbReference type="EMBL" id="CP063136">
    <property type="protein sequence ID" value="QOU20660.1"/>
    <property type="molecule type" value="Genomic_DNA"/>
</dbReference>
<protein>
    <recommendedName>
        <fullName evidence="6">Mediator of RNA polymerase II transcription subunit 10</fullName>
    </recommendedName>
    <alternativeName>
        <fullName evidence="6">Mediator complex subunit 10</fullName>
    </alternativeName>
</protein>
<reference evidence="8" key="4">
    <citation type="journal article" name="BMC Genomics">
        <title>New genome assemblies reveal patterns of domestication and adaptation across Brettanomyces (Dekkera) species.</title>
        <authorList>
            <person name="Roach M.J."/>
            <person name="Borneman A.R."/>
        </authorList>
    </citation>
    <scope>NUCLEOTIDE SEQUENCE</scope>
    <source>
        <strain evidence="8">UCD 2041</strain>
    </source>
</reference>
<evidence type="ECO:0000313" key="10">
    <source>
        <dbReference type="Proteomes" id="UP000478008"/>
    </source>
</evidence>
<evidence type="ECO:0000256" key="5">
    <source>
        <dbReference type="ARBA" id="ARBA00023242"/>
    </source>
</evidence>